<dbReference type="SUPFAM" id="SSF103473">
    <property type="entry name" value="MFS general substrate transporter"/>
    <property type="match status" value="1"/>
</dbReference>
<reference evidence="7 8" key="1">
    <citation type="journal article" date="2016" name="J. Microbiol.">
        <title>Dankookia rubra gen. nov., sp. nov., an alphaproteobacterium isolated from sediment of a shallow stream.</title>
        <authorList>
            <person name="Kim W.H."/>
            <person name="Kim D.H."/>
            <person name="Kang K."/>
            <person name="Ahn T.Y."/>
        </authorList>
    </citation>
    <scope>NUCLEOTIDE SEQUENCE [LARGE SCALE GENOMIC DNA]</scope>
    <source>
        <strain evidence="7 8">JCM30602</strain>
    </source>
</reference>
<dbReference type="InterPro" id="IPR036259">
    <property type="entry name" value="MFS_trans_sf"/>
</dbReference>
<comment type="caution">
    <text evidence="7">The sequence shown here is derived from an EMBL/GenBank/DDBJ whole genome shotgun (WGS) entry which is preliminary data.</text>
</comment>
<keyword evidence="3 6" id="KW-0812">Transmembrane</keyword>
<feature type="transmembrane region" description="Helical" evidence="6">
    <location>
        <begin position="172"/>
        <end position="196"/>
    </location>
</feature>
<dbReference type="AlphaFoldDB" id="A0A4R5QIG6"/>
<dbReference type="Pfam" id="PF03209">
    <property type="entry name" value="PUCC"/>
    <property type="match status" value="1"/>
</dbReference>
<dbReference type="InterPro" id="IPR026036">
    <property type="entry name" value="PucC"/>
</dbReference>
<proteinExistence type="inferred from homology"/>
<comment type="similarity">
    <text evidence="2">Belongs to the PucC family.</text>
</comment>
<protein>
    <submittedName>
        <fullName evidence="7">MFS transporter</fullName>
    </submittedName>
</protein>
<organism evidence="7 8">
    <name type="scientific">Dankookia rubra</name>
    <dbReference type="NCBI Taxonomy" id="1442381"/>
    <lineage>
        <taxon>Bacteria</taxon>
        <taxon>Pseudomonadati</taxon>
        <taxon>Pseudomonadota</taxon>
        <taxon>Alphaproteobacteria</taxon>
        <taxon>Acetobacterales</taxon>
        <taxon>Roseomonadaceae</taxon>
        <taxon>Dankookia</taxon>
    </lineage>
</organism>
<evidence type="ECO:0000313" key="8">
    <source>
        <dbReference type="Proteomes" id="UP000295096"/>
    </source>
</evidence>
<keyword evidence="8" id="KW-1185">Reference proteome</keyword>
<evidence type="ECO:0000256" key="1">
    <source>
        <dbReference type="ARBA" id="ARBA00004141"/>
    </source>
</evidence>
<evidence type="ECO:0000313" key="7">
    <source>
        <dbReference type="EMBL" id="TDH63180.1"/>
    </source>
</evidence>
<evidence type="ECO:0000256" key="2">
    <source>
        <dbReference type="ARBA" id="ARBA00008412"/>
    </source>
</evidence>
<dbReference type="PANTHER" id="PTHR23538">
    <property type="entry name" value="44.5 KD BACTERIOCHLOROPHYLL SYNTHASE SUBUNIT"/>
    <property type="match status" value="1"/>
</dbReference>
<evidence type="ECO:0000256" key="4">
    <source>
        <dbReference type="ARBA" id="ARBA00022989"/>
    </source>
</evidence>
<keyword evidence="4 6" id="KW-1133">Transmembrane helix</keyword>
<dbReference type="GO" id="GO:0016020">
    <property type="term" value="C:membrane"/>
    <property type="evidence" value="ECO:0007669"/>
    <property type="project" value="UniProtKB-SubCell"/>
</dbReference>
<evidence type="ECO:0000256" key="5">
    <source>
        <dbReference type="ARBA" id="ARBA00023136"/>
    </source>
</evidence>
<gene>
    <name evidence="7" type="ORF">E2C06_07300</name>
</gene>
<feature type="transmembrane region" description="Helical" evidence="6">
    <location>
        <begin position="431"/>
        <end position="451"/>
    </location>
</feature>
<dbReference type="PANTHER" id="PTHR23538:SF1">
    <property type="entry name" value="44.5 KD BACTERIOCHLOROPHYLL SYNTHASE SUBUNIT"/>
    <property type="match status" value="1"/>
</dbReference>
<feature type="transmembrane region" description="Helical" evidence="6">
    <location>
        <begin position="102"/>
        <end position="124"/>
    </location>
</feature>
<sequence length="474" mass="49379">MKLSRVWMKLSPDLLPFADAASETLPLDRLLRLSLFQVSVGMVAVLLIGTLNRVMIVELGVPTWMVAVMVSLPLVFAPFRALIGFRSDQYKSVLGWKRVPYVWLGSVWIFGGLAMMPFALIILSGDTFAPPVVGQVAAGIAFLCVGAGMHTVQTVGLALATDLSPVEQQPRVVALLSVMLLLGMLLSALAFGALLANFSQLRLIQVIQGAAVVSIVLNLVAVWKQEVRNPAATRPDRDRPAFQQAWDELRRTGQWVRRLTATGLGSFAFAMQDVLLEPYGGQILGLTVSQTTLLTAGFAAGGIIGFIRAARRISDGGDAHRVAATGALCGAFAFTTVIAAAPLSSGFVFALGVGLIGFGGGLFAHATLTACMRAAPPAQIGLALGSWGAVQATCAGGAIAVGGLLRDAISGLAMRGALGEALAGPVTGYGLVYLLEIALLFATIVAIGPLVRPVGNDLQPEDVRLGLAGSRGAS</sequence>
<evidence type="ECO:0000256" key="6">
    <source>
        <dbReference type="SAM" id="Phobius"/>
    </source>
</evidence>
<feature type="transmembrane region" description="Helical" evidence="6">
    <location>
        <begin position="202"/>
        <end position="223"/>
    </location>
</feature>
<evidence type="ECO:0000256" key="3">
    <source>
        <dbReference type="ARBA" id="ARBA00022692"/>
    </source>
</evidence>
<feature type="transmembrane region" description="Helical" evidence="6">
    <location>
        <begin position="347"/>
        <end position="368"/>
    </location>
</feature>
<dbReference type="InterPro" id="IPR004896">
    <property type="entry name" value="PucC-rel"/>
</dbReference>
<feature type="transmembrane region" description="Helical" evidence="6">
    <location>
        <begin position="380"/>
        <end position="405"/>
    </location>
</feature>
<accession>A0A4R5QIG6</accession>
<feature type="transmembrane region" description="Helical" evidence="6">
    <location>
        <begin position="259"/>
        <end position="276"/>
    </location>
</feature>
<dbReference type="CDD" id="cd06176">
    <property type="entry name" value="MFS_BCD_PucC-like"/>
    <property type="match status" value="1"/>
</dbReference>
<comment type="subcellular location">
    <subcellularLocation>
        <location evidence="1">Membrane</location>
        <topology evidence="1">Multi-pass membrane protein</topology>
    </subcellularLocation>
</comment>
<feature type="transmembrane region" description="Helical" evidence="6">
    <location>
        <begin position="288"/>
        <end position="310"/>
    </location>
</feature>
<dbReference type="Proteomes" id="UP000295096">
    <property type="component" value="Unassembled WGS sequence"/>
</dbReference>
<feature type="transmembrane region" description="Helical" evidence="6">
    <location>
        <begin position="322"/>
        <end position="341"/>
    </location>
</feature>
<feature type="transmembrane region" description="Helical" evidence="6">
    <location>
        <begin position="63"/>
        <end position="82"/>
    </location>
</feature>
<feature type="transmembrane region" description="Helical" evidence="6">
    <location>
        <begin position="30"/>
        <end position="51"/>
    </location>
</feature>
<dbReference type="EMBL" id="SMSJ01000006">
    <property type="protein sequence ID" value="TDH63180.1"/>
    <property type="molecule type" value="Genomic_DNA"/>
</dbReference>
<dbReference type="Gene3D" id="1.20.1250.20">
    <property type="entry name" value="MFS general substrate transporter like domains"/>
    <property type="match status" value="1"/>
</dbReference>
<dbReference type="RefSeq" id="WP_133287941.1">
    <property type="nucleotide sequence ID" value="NZ_SMSJ01000006.1"/>
</dbReference>
<feature type="transmembrane region" description="Helical" evidence="6">
    <location>
        <begin position="136"/>
        <end position="160"/>
    </location>
</feature>
<name>A0A4R5QIG6_9PROT</name>
<dbReference type="OrthoDB" id="8558818at2"/>
<keyword evidence="5 6" id="KW-0472">Membrane</keyword>